<evidence type="ECO:0000313" key="2">
    <source>
        <dbReference type="EMBL" id="PSK01252.1"/>
    </source>
</evidence>
<comment type="caution">
    <text evidence="2">The sequence shown here is derived from an EMBL/GenBank/DDBJ whole genome shotgun (WGS) entry which is preliminary data.</text>
</comment>
<dbReference type="GeneID" id="95754613"/>
<name>A0ABX5FFL2_9BACL</name>
<dbReference type="Pfam" id="PF19776">
    <property type="entry name" value="DUF6262"/>
    <property type="match status" value="1"/>
</dbReference>
<evidence type="ECO:0000256" key="1">
    <source>
        <dbReference type="SAM" id="Coils"/>
    </source>
</evidence>
<gene>
    <name evidence="2" type="ORF">C7R92_31615</name>
</gene>
<reference evidence="2 3" key="1">
    <citation type="submission" date="2018-03" db="EMBL/GenBank/DDBJ databases">
        <title>Brevisbacillus phylogenomics.</title>
        <authorList>
            <person name="Dunlap C."/>
        </authorList>
    </citation>
    <scope>NUCLEOTIDE SEQUENCE [LARGE SCALE GENOMIC DNA]</scope>
    <source>
        <strain evidence="2 3">NRRL B-41110</strain>
    </source>
</reference>
<sequence length="126" mass="14727">MVNNNPNTEGLLKYAREKGQQKRLLVEDVVKKMIKQQKTININSVSIEAGVSKRFLYETKDLFERIDTLRKQQKGLPAKQVRRNTSDESKDVIIASLRNRIKKLEEELIQTKKVRDNLLLNSYDQI</sequence>
<organism evidence="2 3">
    <name type="scientific">Brevibacillus porteri</name>
    <dbReference type="NCBI Taxonomy" id="2126350"/>
    <lineage>
        <taxon>Bacteria</taxon>
        <taxon>Bacillati</taxon>
        <taxon>Bacillota</taxon>
        <taxon>Bacilli</taxon>
        <taxon>Bacillales</taxon>
        <taxon>Paenibacillaceae</taxon>
        <taxon>Brevibacillus</taxon>
    </lineage>
</organism>
<feature type="coiled-coil region" evidence="1">
    <location>
        <begin position="94"/>
        <end position="121"/>
    </location>
</feature>
<accession>A0ABX5FFL2</accession>
<dbReference type="Proteomes" id="UP000241645">
    <property type="component" value="Unassembled WGS sequence"/>
</dbReference>
<keyword evidence="1" id="KW-0175">Coiled coil</keyword>
<dbReference type="EMBL" id="PXZO01000085">
    <property type="protein sequence ID" value="PSK01252.1"/>
    <property type="molecule type" value="Genomic_DNA"/>
</dbReference>
<dbReference type="InterPro" id="IPR046229">
    <property type="entry name" value="TnpC-like"/>
</dbReference>
<proteinExistence type="predicted"/>
<keyword evidence="3" id="KW-1185">Reference proteome</keyword>
<protein>
    <submittedName>
        <fullName evidence="2">Transposase</fullName>
    </submittedName>
</protein>
<dbReference type="RefSeq" id="WP_106836875.1">
    <property type="nucleotide sequence ID" value="NZ_JARMEW010000057.1"/>
</dbReference>
<evidence type="ECO:0000313" key="3">
    <source>
        <dbReference type="Proteomes" id="UP000241645"/>
    </source>
</evidence>